<keyword evidence="5" id="KW-0813">Transport</keyword>
<evidence type="ECO:0000256" key="2">
    <source>
        <dbReference type="ARBA" id="ARBA00022692"/>
    </source>
</evidence>
<dbReference type="PANTHER" id="PTHR30221:SF1">
    <property type="entry name" value="SMALL-CONDUCTANCE MECHANOSENSITIVE CHANNEL"/>
    <property type="match status" value="1"/>
</dbReference>
<keyword evidence="3" id="KW-1133">Transmembrane helix</keyword>
<dbReference type="InterPro" id="IPR045275">
    <property type="entry name" value="MscS_archaea/bacteria_type"/>
</dbReference>
<keyword evidence="5" id="KW-0407">Ion channel</keyword>
<keyword evidence="5" id="KW-0997">Cell inner membrane</keyword>
<name>A0ABW3UER6_9GAMM</name>
<keyword evidence="5" id="KW-0406">Ion transport</keyword>
<evidence type="ECO:0000256" key="4">
    <source>
        <dbReference type="ARBA" id="ARBA00023136"/>
    </source>
</evidence>
<evidence type="ECO:0000313" key="7">
    <source>
        <dbReference type="EMBL" id="MFD1218111.1"/>
    </source>
</evidence>
<dbReference type="InterPro" id="IPR006685">
    <property type="entry name" value="MscS_channel_2nd"/>
</dbReference>
<dbReference type="InterPro" id="IPR023408">
    <property type="entry name" value="MscS_beta-dom_sf"/>
</dbReference>
<dbReference type="Proteomes" id="UP001597264">
    <property type="component" value="Unassembled WGS sequence"/>
</dbReference>
<comment type="caution">
    <text evidence="7">The sequence shown here is derived from an EMBL/GenBank/DDBJ whole genome shotgun (WGS) entry which is preliminary data.</text>
</comment>
<dbReference type="SUPFAM" id="SSF50182">
    <property type="entry name" value="Sm-like ribonucleoproteins"/>
    <property type="match status" value="1"/>
</dbReference>
<evidence type="ECO:0000256" key="1">
    <source>
        <dbReference type="ARBA" id="ARBA00004370"/>
    </source>
</evidence>
<keyword evidence="8" id="KW-1185">Reference proteome</keyword>
<evidence type="ECO:0000259" key="6">
    <source>
        <dbReference type="Pfam" id="PF00924"/>
    </source>
</evidence>
<reference evidence="8" key="1">
    <citation type="journal article" date="2019" name="Int. J. Syst. Evol. Microbiol.">
        <title>The Global Catalogue of Microorganisms (GCM) 10K type strain sequencing project: providing services to taxonomists for standard genome sequencing and annotation.</title>
        <authorList>
            <consortium name="The Broad Institute Genomics Platform"/>
            <consortium name="The Broad Institute Genome Sequencing Center for Infectious Disease"/>
            <person name="Wu L."/>
            <person name="Ma J."/>
        </authorList>
    </citation>
    <scope>NUCLEOTIDE SEQUENCE [LARGE SCALE GENOMIC DNA]</scope>
    <source>
        <strain evidence="8">CCUG 54356</strain>
    </source>
</reference>
<organism evidence="7 8">
    <name type="scientific">Microbulbifer celer</name>
    <dbReference type="NCBI Taxonomy" id="435905"/>
    <lineage>
        <taxon>Bacteria</taxon>
        <taxon>Pseudomonadati</taxon>
        <taxon>Pseudomonadota</taxon>
        <taxon>Gammaproteobacteria</taxon>
        <taxon>Cellvibrionales</taxon>
        <taxon>Microbulbiferaceae</taxon>
        <taxon>Microbulbifer</taxon>
    </lineage>
</organism>
<evidence type="ECO:0000313" key="8">
    <source>
        <dbReference type="Proteomes" id="UP001597264"/>
    </source>
</evidence>
<feature type="domain" description="Mechanosensitive ion channel MscS" evidence="6">
    <location>
        <begin position="8"/>
        <end position="80"/>
    </location>
</feature>
<gene>
    <name evidence="7" type="ORF">ACFQ2X_16040</name>
</gene>
<keyword evidence="5" id="KW-1003">Cell membrane</keyword>
<protein>
    <recommendedName>
        <fullName evidence="5">Small-conductance mechanosensitive channel</fullName>
    </recommendedName>
</protein>
<keyword evidence="4" id="KW-0472">Membrane</keyword>
<proteinExistence type="inferred from homology"/>
<keyword evidence="2" id="KW-0812">Transmembrane</keyword>
<dbReference type="RefSeq" id="WP_230439069.1">
    <property type="nucleotide sequence ID" value="NZ_CP087715.1"/>
</dbReference>
<dbReference type="Pfam" id="PF00924">
    <property type="entry name" value="MS_channel_2nd"/>
    <property type="match status" value="1"/>
</dbReference>
<dbReference type="Gene3D" id="2.30.30.60">
    <property type="match status" value="1"/>
</dbReference>
<dbReference type="PANTHER" id="PTHR30221">
    <property type="entry name" value="SMALL-CONDUCTANCE MECHANOSENSITIVE CHANNEL"/>
    <property type="match status" value="1"/>
</dbReference>
<comment type="subunit">
    <text evidence="5">Homoheptamer.</text>
</comment>
<accession>A0ABW3UER6</accession>
<dbReference type="InterPro" id="IPR010920">
    <property type="entry name" value="LSM_dom_sf"/>
</dbReference>
<comment type="function">
    <text evidence="5">Mechanosensitive channel that participates in the regulation of osmotic pressure changes within the cell, opening in response to stretch forces in the membrane lipid bilayer, without the need for other proteins. Contributes to normal resistance to hypoosmotic shock. Forms an ion channel of 1.0 nanosiemens conductance with a slight preference for anions.</text>
</comment>
<comment type="similarity">
    <text evidence="5">Belongs to the MscS (TC 1.A.23) family.</text>
</comment>
<sequence>MELAAQSLIENFIGSLNLFGDKPVRIGDFCRYGEDVGPDYQRIGTVESIGTRSTRIRGGDQALTTIPNADFCKMPIVNYTQRGCLDRGKQLPFPYFTTGYRHKYRDTLDYPPDGSPGASG</sequence>
<comment type="subcellular location">
    <subcellularLocation>
        <location evidence="5">Cell inner membrane</location>
        <topology evidence="5">Multi-pass membrane protein</topology>
    </subcellularLocation>
    <subcellularLocation>
        <location evidence="1">Membrane</location>
    </subcellularLocation>
</comment>
<evidence type="ECO:0000256" key="5">
    <source>
        <dbReference type="RuleBase" id="RU369025"/>
    </source>
</evidence>
<dbReference type="EMBL" id="JBHTLR010000023">
    <property type="protein sequence ID" value="MFD1218111.1"/>
    <property type="molecule type" value="Genomic_DNA"/>
</dbReference>
<evidence type="ECO:0000256" key="3">
    <source>
        <dbReference type="ARBA" id="ARBA00022989"/>
    </source>
</evidence>